<dbReference type="SUPFAM" id="SSF56801">
    <property type="entry name" value="Acetyl-CoA synthetase-like"/>
    <property type="match status" value="1"/>
</dbReference>
<dbReference type="GO" id="GO:0004467">
    <property type="term" value="F:long-chain fatty acid-CoA ligase activity"/>
    <property type="evidence" value="ECO:0007669"/>
    <property type="project" value="UniProtKB-EC"/>
</dbReference>
<evidence type="ECO:0000256" key="4">
    <source>
        <dbReference type="ARBA" id="ARBA00022598"/>
    </source>
</evidence>
<dbReference type="InterPro" id="IPR042099">
    <property type="entry name" value="ANL_N_sf"/>
</dbReference>
<proteinExistence type="predicted"/>
<keyword evidence="4 14" id="KW-0436">Ligase</keyword>
<evidence type="ECO:0000256" key="7">
    <source>
        <dbReference type="ARBA" id="ARBA00022842"/>
    </source>
</evidence>
<keyword evidence="7" id="KW-0460">Magnesium</keyword>
<keyword evidence="8" id="KW-0472">Membrane</keyword>
<dbReference type="FunFam" id="3.30.300.30:FF:000006">
    <property type="entry name" value="Long-chain-fatty-acid--CoA ligase FadD"/>
    <property type="match status" value="1"/>
</dbReference>
<reference evidence="14 15" key="2">
    <citation type="submission" date="2017-12" db="EMBL/GenBank/DDBJ databases">
        <title>Revising the taxonomy of the Acinetobacter lwoffii group: the description of Acinetobacter pseudolwoffii sp. nov. and emended description of Acinetobacter lwoffii.</title>
        <authorList>
            <person name="Nemec A."/>
        </authorList>
    </citation>
    <scope>NUCLEOTIDE SEQUENCE [LARGE SCALE GENOMIC DNA]</scope>
    <source>
        <strain evidence="14 15">ANC 5347</strain>
    </source>
</reference>
<evidence type="ECO:0000256" key="3">
    <source>
        <dbReference type="ARBA" id="ARBA00005005"/>
    </source>
</evidence>
<comment type="caution">
    <text evidence="14">The sequence shown here is derived from an EMBL/GenBank/DDBJ whole genome shotgun (WGS) entry which is preliminary data.</text>
</comment>
<evidence type="ECO:0000256" key="5">
    <source>
        <dbReference type="ARBA" id="ARBA00022741"/>
    </source>
</evidence>
<organism evidence="14 15">
    <name type="scientific">Acinetobacter pseudolwoffii</name>
    <dbReference type="NCBI Taxonomy" id="2053287"/>
    <lineage>
        <taxon>Bacteria</taxon>
        <taxon>Pseudomonadati</taxon>
        <taxon>Pseudomonadota</taxon>
        <taxon>Gammaproteobacteria</taxon>
        <taxon>Moraxellales</taxon>
        <taxon>Moraxellaceae</taxon>
        <taxon>Acinetobacter</taxon>
    </lineage>
</organism>
<dbReference type="GO" id="GO:0005524">
    <property type="term" value="F:ATP binding"/>
    <property type="evidence" value="ECO:0007669"/>
    <property type="project" value="UniProtKB-KW"/>
</dbReference>
<evidence type="ECO:0000313" key="15">
    <source>
        <dbReference type="Proteomes" id="UP000242351"/>
    </source>
</evidence>
<evidence type="ECO:0000256" key="2">
    <source>
        <dbReference type="ARBA" id="ARBA00004170"/>
    </source>
</evidence>
<dbReference type="InterPro" id="IPR025110">
    <property type="entry name" value="AMP-bd_C"/>
</dbReference>
<evidence type="ECO:0000259" key="12">
    <source>
        <dbReference type="Pfam" id="PF00501"/>
    </source>
</evidence>
<feature type="domain" description="AMP-dependent synthetase/ligase" evidence="12">
    <location>
        <begin position="36"/>
        <end position="418"/>
    </location>
</feature>
<evidence type="ECO:0000259" key="13">
    <source>
        <dbReference type="Pfam" id="PF13193"/>
    </source>
</evidence>
<dbReference type="Pfam" id="PF13193">
    <property type="entry name" value="AMP-binding_C"/>
    <property type="match status" value="1"/>
</dbReference>
<dbReference type="InterPro" id="IPR050237">
    <property type="entry name" value="ATP-dep_AMP-bd_enzyme"/>
</dbReference>
<evidence type="ECO:0000256" key="11">
    <source>
        <dbReference type="ARBA" id="ARBA00042773"/>
    </source>
</evidence>
<name>A0A2H9URE6_9GAMM</name>
<protein>
    <recommendedName>
        <fullName evidence="10">Long-chain-fatty-acid--CoA ligase</fullName>
        <ecNumber evidence="9">6.2.1.3</ecNumber>
    </recommendedName>
    <alternativeName>
        <fullName evidence="11">Long-chain acyl-CoA synthetase</fullName>
    </alternativeName>
</protein>
<dbReference type="PANTHER" id="PTHR43767:SF8">
    <property type="entry name" value="LONG-CHAIN-FATTY-ACID--COA LIGASE"/>
    <property type="match status" value="1"/>
</dbReference>
<dbReference type="PANTHER" id="PTHR43767">
    <property type="entry name" value="LONG-CHAIN-FATTY-ACID--COA LIGASE"/>
    <property type="match status" value="1"/>
</dbReference>
<evidence type="ECO:0000256" key="8">
    <source>
        <dbReference type="ARBA" id="ARBA00023136"/>
    </source>
</evidence>
<dbReference type="PROSITE" id="PS00455">
    <property type="entry name" value="AMP_BINDING"/>
    <property type="match status" value="1"/>
</dbReference>
<dbReference type="GO" id="GO:0016020">
    <property type="term" value="C:membrane"/>
    <property type="evidence" value="ECO:0007669"/>
    <property type="project" value="UniProtKB-SubCell"/>
</dbReference>
<keyword evidence="6" id="KW-0067">ATP-binding</keyword>
<gene>
    <name evidence="14" type="ORF">CU320_02785</name>
</gene>
<comment type="pathway">
    <text evidence="3">Lipid metabolism; fatty acid beta-oxidation.</text>
</comment>
<reference evidence="14 15" key="1">
    <citation type="submission" date="2017-11" db="EMBL/GenBank/DDBJ databases">
        <authorList>
            <person name="Han C.G."/>
        </authorList>
    </citation>
    <scope>NUCLEOTIDE SEQUENCE [LARGE SCALE GENOMIC DNA]</scope>
    <source>
        <strain evidence="14 15">ANC 5347</strain>
    </source>
</reference>
<dbReference type="Gene3D" id="3.40.50.12780">
    <property type="entry name" value="N-terminal domain of ligase-like"/>
    <property type="match status" value="1"/>
</dbReference>
<keyword evidence="5" id="KW-0547">Nucleotide-binding</keyword>
<evidence type="ECO:0000256" key="9">
    <source>
        <dbReference type="ARBA" id="ARBA00026121"/>
    </source>
</evidence>
<dbReference type="EMBL" id="PGOZ01000001">
    <property type="protein sequence ID" value="PJI34275.1"/>
    <property type="molecule type" value="Genomic_DNA"/>
</dbReference>
<dbReference type="Gene3D" id="3.30.300.30">
    <property type="match status" value="1"/>
</dbReference>
<sequence>MKNQPWMEEYKKWNINPEFTRPDPEKTLSMTIADNLVKFQDKTAFIYRNRKFSYKDIDVYSQKFATYLQELGLAAGGRIAVMLPNIIQYPIATFAIIRAGYVLVNVNPMYTQRELYHQLQDSGAEALIILGQTLEQLTALDECPALKYVISTHPMDFIQDQPVTVSRQAAEYPDKRFFDFKQAIDQVETIDFKTPVQHQKDTVILQYTGGTTGVSKGAELSHRNILFNIAQNSTVFISHFGDRYATEDEYVFCALPLYHIYGFTICLFSYGLSRGFANVLIPNPRDLDALLDQYQKHPPTVFPGVNTMFNALGHHPRFRELDHSRLKTTTGGGSSILKSTAELWHEITGCQIYEGYGLSETSPTATFNPPLSRRFSGTIGLPLAGTEILILNDEAKPVEFQQAGEIAIRGPQVMKGYWQQPEATAQAFTKDGFFLTGDIGCMDEQGYITILDRKKDMILVSGFNVYPNELEGVLSKHPKILECAVIGIEDEKSGQVPKAFIVKQDANLTQDEVMAFLKQQLTSYKMPKYIEFVSELPKSAVGKILRRELPRTVQPNTKAC</sequence>
<dbReference type="AlphaFoldDB" id="A0A2H9URE6"/>
<dbReference type="InterPro" id="IPR020845">
    <property type="entry name" value="AMP-binding_CS"/>
</dbReference>
<accession>A0A2H9URE6</accession>
<evidence type="ECO:0000256" key="6">
    <source>
        <dbReference type="ARBA" id="ARBA00022840"/>
    </source>
</evidence>
<evidence type="ECO:0000256" key="10">
    <source>
        <dbReference type="ARBA" id="ARBA00039545"/>
    </source>
</evidence>
<dbReference type="EC" id="6.2.1.3" evidence="9"/>
<comment type="subcellular location">
    <subcellularLocation>
        <location evidence="2">Membrane</location>
        <topology evidence="2">Peripheral membrane protein</topology>
    </subcellularLocation>
</comment>
<dbReference type="CDD" id="cd05936">
    <property type="entry name" value="FC-FACS_FadD_like"/>
    <property type="match status" value="1"/>
</dbReference>
<dbReference type="Proteomes" id="UP000242351">
    <property type="component" value="Unassembled WGS sequence"/>
</dbReference>
<evidence type="ECO:0000256" key="1">
    <source>
        <dbReference type="ARBA" id="ARBA00001946"/>
    </source>
</evidence>
<comment type="cofactor">
    <cofactor evidence="1">
        <name>Mg(2+)</name>
        <dbReference type="ChEBI" id="CHEBI:18420"/>
    </cofactor>
</comment>
<evidence type="ECO:0000313" key="14">
    <source>
        <dbReference type="EMBL" id="PJI34275.1"/>
    </source>
</evidence>
<dbReference type="InterPro" id="IPR045851">
    <property type="entry name" value="AMP-bd_C_sf"/>
</dbReference>
<dbReference type="InterPro" id="IPR000873">
    <property type="entry name" value="AMP-dep_synth/lig_dom"/>
</dbReference>
<feature type="domain" description="AMP-binding enzyme C-terminal" evidence="13">
    <location>
        <begin position="469"/>
        <end position="543"/>
    </location>
</feature>
<dbReference type="RefSeq" id="WP_100357182.1">
    <property type="nucleotide sequence ID" value="NZ_CP083759.1"/>
</dbReference>
<dbReference type="Pfam" id="PF00501">
    <property type="entry name" value="AMP-binding"/>
    <property type="match status" value="1"/>
</dbReference>